<dbReference type="AlphaFoldDB" id="A0A2G1MCY3"/>
<reference evidence="1 2" key="1">
    <citation type="submission" date="2017-08" db="EMBL/GenBank/DDBJ databases">
        <title>Draft Genome Sequence of Loktanella cinnabarina Strain XM1, Isolated from Coastal Surface Water.</title>
        <authorList>
            <person name="Ma R."/>
            <person name="Wang J."/>
            <person name="Wang Q."/>
            <person name="Ma Z."/>
            <person name="Li J."/>
            <person name="Chen L."/>
        </authorList>
    </citation>
    <scope>NUCLEOTIDE SEQUENCE [LARGE SCALE GENOMIC DNA]</scope>
    <source>
        <strain evidence="1 2">XM1</strain>
    </source>
</reference>
<dbReference type="RefSeq" id="WP_099278356.1">
    <property type="nucleotide sequence ID" value="NZ_KZ304974.1"/>
</dbReference>
<sequence>MFDTPIPPSALHRFARQYDVALQNAAWCLGGQPWLLRAQRLLDDLRQPVPLTRRTARDAKALLGLLRLEHVHNDSRIEAECFAAIDPTSPYVEDICLLSEALKDALCAAQSQSQQETEACHV</sequence>
<organism evidence="1 2">
    <name type="scientific">Limimaricola cinnabarinus</name>
    <dbReference type="NCBI Taxonomy" id="1125964"/>
    <lineage>
        <taxon>Bacteria</taxon>
        <taxon>Pseudomonadati</taxon>
        <taxon>Pseudomonadota</taxon>
        <taxon>Alphaproteobacteria</taxon>
        <taxon>Rhodobacterales</taxon>
        <taxon>Paracoccaceae</taxon>
        <taxon>Limimaricola</taxon>
    </lineage>
</organism>
<protein>
    <submittedName>
        <fullName evidence="1">Uncharacterized protein</fullName>
    </submittedName>
</protein>
<keyword evidence="2" id="KW-1185">Reference proteome</keyword>
<evidence type="ECO:0000313" key="1">
    <source>
        <dbReference type="EMBL" id="PHP26530.1"/>
    </source>
</evidence>
<name>A0A2G1MCY3_9RHOB</name>
<dbReference type="EMBL" id="NQWH01000034">
    <property type="protein sequence ID" value="PHP26530.1"/>
    <property type="molecule type" value="Genomic_DNA"/>
</dbReference>
<gene>
    <name evidence="1" type="ORF">CJ301_15900</name>
</gene>
<evidence type="ECO:0000313" key="2">
    <source>
        <dbReference type="Proteomes" id="UP000221860"/>
    </source>
</evidence>
<comment type="caution">
    <text evidence="1">The sequence shown here is derived from an EMBL/GenBank/DDBJ whole genome shotgun (WGS) entry which is preliminary data.</text>
</comment>
<accession>A0A2G1MCY3</accession>
<dbReference type="OrthoDB" id="7728363at2"/>
<proteinExistence type="predicted"/>
<dbReference type="Proteomes" id="UP000221860">
    <property type="component" value="Unassembled WGS sequence"/>
</dbReference>